<dbReference type="PROSITE" id="PS51820">
    <property type="entry name" value="PA14"/>
    <property type="match status" value="3"/>
</dbReference>
<dbReference type="SUPFAM" id="SSF56988">
    <property type="entry name" value="Anthrax protective antigen"/>
    <property type="match status" value="3"/>
</dbReference>
<dbReference type="Pfam" id="PF05345">
    <property type="entry name" value="He_PIG"/>
    <property type="match status" value="1"/>
</dbReference>
<dbReference type="Pfam" id="PF07691">
    <property type="entry name" value="PA14"/>
    <property type="match status" value="3"/>
</dbReference>
<dbReference type="SMART" id="SM00758">
    <property type="entry name" value="PA14"/>
    <property type="match status" value="3"/>
</dbReference>
<dbReference type="AlphaFoldDB" id="A0A212UGC9"/>
<feature type="domain" description="PA14" evidence="2">
    <location>
        <begin position="327"/>
        <end position="490"/>
    </location>
</feature>
<feature type="domain" description="PA14" evidence="2">
    <location>
        <begin position="44"/>
        <end position="208"/>
    </location>
</feature>
<dbReference type="InterPro" id="IPR011658">
    <property type="entry name" value="PA14_dom"/>
</dbReference>
<dbReference type="OrthoDB" id="9803616at2"/>
<keyword evidence="4" id="KW-1185">Reference proteome</keyword>
<dbReference type="Gene3D" id="3.90.182.10">
    <property type="entry name" value="Toxin - Anthrax Protective Antigen,domain 1"/>
    <property type="match status" value="3"/>
</dbReference>
<feature type="signal peptide" evidence="1">
    <location>
        <begin position="1"/>
        <end position="30"/>
    </location>
</feature>
<organism evidence="3 4">
    <name type="scientific">Hymenobacter gelipurpurascens</name>
    <dbReference type="NCBI Taxonomy" id="89968"/>
    <lineage>
        <taxon>Bacteria</taxon>
        <taxon>Pseudomonadati</taxon>
        <taxon>Bacteroidota</taxon>
        <taxon>Cytophagia</taxon>
        <taxon>Cytophagales</taxon>
        <taxon>Hymenobacteraceae</taxon>
        <taxon>Hymenobacter</taxon>
    </lineage>
</organism>
<evidence type="ECO:0000259" key="2">
    <source>
        <dbReference type="PROSITE" id="PS51820"/>
    </source>
</evidence>
<dbReference type="NCBIfam" id="TIGR04183">
    <property type="entry name" value="Por_Secre_tail"/>
    <property type="match status" value="1"/>
</dbReference>
<keyword evidence="1" id="KW-0732">Signal</keyword>
<dbReference type="RefSeq" id="WP_088845289.1">
    <property type="nucleotide sequence ID" value="NZ_FYEW01000003.1"/>
</dbReference>
<dbReference type="EMBL" id="FYEW01000003">
    <property type="protein sequence ID" value="SNC77307.1"/>
    <property type="molecule type" value="Genomic_DNA"/>
</dbReference>
<gene>
    <name evidence="3" type="ORF">SAMN06265337_3890</name>
</gene>
<feature type="chain" id="PRO_5012736161" evidence="1">
    <location>
        <begin position="31"/>
        <end position="963"/>
    </location>
</feature>
<feature type="domain" description="PA14" evidence="2">
    <location>
        <begin position="608"/>
        <end position="770"/>
    </location>
</feature>
<evidence type="ECO:0000256" key="1">
    <source>
        <dbReference type="SAM" id="SignalP"/>
    </source>
</evidence>
<dbReference type="InterPro" id="IPR026444">
    <property type="entry name" value="Secre_tail"/>
</dbReference>
<proteinExistence type="predicted"/>
<dbReference type="InterPro" id="IPR037524">
    <property type="entry name" value="PA14/GLEYA"/>
</dbReference>
<sequence length="963" mass="101709">METLTTSLARRVLGWILLLLLLLLVKVSHAQPTGCTGSDAGGQPATNGLYAEYFTGYFQDNQTFFNDKQNPPGLRRIDAQVNFPSAASWGNLQPTAGSGTAQDADNYSVRLRGSLRIATAGTYTFYLKSDDAAYLWLDGAALALTPTTASALIDNGGNHSTRTVAVPVELTAGLHNVLIHYGDDCCDNVLVWEYEGPGISRQVVPSEVLCTAQQPGPLSPRTLAYTPASQALVAGNAVTSGVPVVDDGGSAITGFALANTTPLPAGISINSSTGALAVTASVPAGAYALDVAAINANGTTIFRNAYQFLVTPGLTGGCGGNDLAGNPVTAGLFAEYFSGYYNGDVNFFTTNKPGFTRTDAQLNFPDDASWGNITSVASGPVDAPDVFSVRLRSSLYIPTTGSYTFYLTSDDAAYLWLDNAALEAAPQQSEAVIDNGGNHPARTVATTLRLEAGLHNLLILYGDETLGSALVLEFESAEANIARQIVPAAQFCTSVQPLQPLATRLQYSPSVLRVQTGLAGVSGMPTASSASAIVEYILENAADLPVGITLNAVTGQVLVASSVPLGDYELNIGARNAGSTAIFNDVVEISVIPAPPTGCRGINPDGTLATSGLYAQYYKGYFGYDLTFFDRTPVGLSRSENRLDFDGESWGDLASVASGTAQDPDGFSAQFRGRILITKAGNYTFHLTSDDGSLLWLDAGALATSPSITNVLIDNRGYHPAETLTGTIFLAAGLHDMLVIYGDDSAFNVLKLEYESADAGVPLQVVPIASLCTTGSSAPLPVVLTRFTTETVAAGIKANWETAQETNSDFFEVERSANGKVFEAVERRKAAGTTTQRQAYTLTDRAPLAGVSYYRLRQVDLDGTVHFSSVVAAKWNGNLAQNLTATIFPNPTSGSFTVRVQQPTEQPVQLELLDMQGRVLRRETILGQAAQSYTVQPGHLPAGLYLLRLTTSAGRITERLAVE</sequence>
<name>A0A212UGC9_9BACT</name>
<evidence type="ECO:0000313" key="3">
    <source>
        <dbReference type="EMBL" id="SNC77307.1"/>
    </source>
</evidence>
<evidence type="ECO:0000313" key="4">
    <source>
        <dbReference type="Proteomes" id="UP000198131"/>
    </source>
</evidence>
<protein>
    <submittedName>
        <fullName evidence="3">Por secretion system C-terminal sorting domain-containing protein</fullName>
    </submittedName>
</protein>
<accession>A0A212UGC9</accession>
<reference evidence="4" key="1">
    <citation type="submission" date="2017-06" db="EMBL/GenBank/DDBJ databases">
        <authorList>
            <person name="Varghese N."/>
            <person name="Submissions S."/>
        </authorList>
    </citation>
    <scope>NUCLEOTIDE SEQUENCE [LARGE SCALE GENOMIC DNA]</scope>
    <source>
        <strain evidence="4">DSM 11116</strain>
    </source>
</reference>
<dbReference type="Pfam" id="PF18962">
    <property type="entry name" value="Por_Secre_tail"/>
    <property type="match status" value="1"/>
</dbReference>
<dbReference type="Proteomes" id="UP000198131">
    <property type="component" value="Unassembled WGS sequence"/>
</dbReference>